<proteinExistence type="predicted"/>
<name>A0ABD3HW05_9MARC</name>
<dbReference type="EMBL" id="JBJQOH010000003">
    <property type="protein sequence ID" value="KAL3695116.1"/>
    <property type="molecule type" value="Genomic_DNA"/>
</dbReference>
<comment type="caution">
    <text evidence="2">The sequence shown here is derived from an EMBL/GenBank/DDBJ whole genome shotgun (WGS) entry which is preliminary data.</text>
</comment>
<evidence type="ECO:0000313" key="3">
    <source>
        <dbReference type="Proteomes" id="UP001633002"/>
    </source>
</evidence>
<dbReference type="Proteomes" id="UP001633002">
    <property type="component" value="Unassembled WGS sequence"/>
</dbReference>
<evidence type="ECO:0000256" key="1">
    <source>
        <dbReference type="SAM" id="MobiDB-lite"/>
    </source>
</evidence>
<feature type="compositionally biased region" description="Polar residues" evidence="1">
    <location>
        <begin position="215"/>
        <end position="245"/>
    </location>
</feature>
<feature type="compositionally biased region" description="Polar residues" evidence="1">
    <location>
        <begin position="149"/>
        <end position="159"/>
    </location>
</feature>
<feature type="compositionally biased region" description="Polar residues" evidence="1">
    <location>
        <begin position="111"/>
        <end position="121"/>
    </location>
</feature>
<accession>A0ABD3HW05</accession>
<feature type="region of interest" description="Disordered" evidence="1">
    <location>
        <begin position="46"/>
        <end position="72"/>
    </location>
</feature>
<evidence type="ECO:0000313" key="2">
    <source>
        <dbReference type="EMBL" id="KAL3695116.1"/>
    </source>
</evidence>
<sequence length="259" mass="26874">MNSEVTLVFIPIPFAIGFCGQSTANAQPDTSTQTGEAHVTVDAVANTPNATPQEKKGAPGLKAANTNPRAPLVTPTGNAFTVLAGLNEEEAELLLVSPKPNKEATLDLNVASTEEASPTSEGQRKVLSKKARTTNSKTSNLKGGVNTGAAASTLSTEGSTDAEMREDEEENPGSDKEMDGVETAELGDTDSPLTGKLWNPKAGNEEAPELPIESAATSSKYLHSTLGAQKSISKKGNGTLKSQARSKGASAQKPKNQDK</sequence>
<keyword evidence="3" id="KW-1185">Reference proteome</keyword>
<protein>
    <submittedName>
        <fullName evidence="2">Uncharacterized protein</fullName>
    </submittedName>
</protein>
<organism evidence="2 3">
    <name type="scientific">Riccia sorocarpa</name>
    <dbReference type="NCBI Taxonomy" id="122646"/>
    <lineage>
        <taxon>Eukaryota</taxon>
        <taxon>Viridiplantae</taxon>
        <taxon>Streptophyta</taxon>
        <taxon>Embryophyta</taxon>
        <taxon>Marchantiophyta</taxon>
        <taxon>Marchantiopsida</taxon>
        <taxon>Marchantiidae</taxon>
        <taxon>Marchantiales</taxon>
        <taxon>Ricciaceae</taxon>
        <taxon>Riccia</taxon>
    </lineage>
</organism>
<reference evidence="2 3" key="1">
    <citation type="submission" date="2024-09" db="EMBL/GenBank/DDBJ databases">
        <title>Chromosome-scale assembly of Riccia sorocarpa.</title>
        <authorList>
            <person name="Paukszto L."/>
        </authorList>
    </citation>
    <scope>NUCLEOTIDE SEQUENCE [LARGE SCALE GENOMIC DNA]</scope>
    <source>
        <strain evidence="2">LP-2024</strain>
        <tissue evidence="2">Aerial parts of the thallus</tissue>
    </source>
</reference>
<dbReference type="AlphaFoldDB" id="A0ABD3HW05"/>
<gene>
    <name evidence="2" type="ORF">R1sor_008767</name>
</gene>
<feature type="region of interest" description="Disordered" evidence="1">
    <location>
        <begin position="111"/>
        <end position="259"/>
    </location>
</feature>